<dbReference type="EMBL" id="BNJF01000002">
    <property type="protein sequence ID" value="GHO45884.1"/>
    <property type="molecule type" value="Genomic_DNA"/>
</dbReference>
<evidence type="ECO:0000313" key="2">
    <source>
        <dbReference type="Proteomes" id="UP000612362"/>
    </source>
</evidence>
<name>A0A8J3HY49_9CHLR</name>
<keyword evidence="2" id="KW-1185">Reference proteome</keyword>
<reference evidence="1" key="1">
    <citation type="submission" date="2020-10" db="EMBL/GenBank/DDBJ databases">
        <title>Taxonomic study of unclassified bacteria belonging to the class Ktedonobacteria.</title>
        <authorList>
            <person name="Yabe S."/>
            <person name="Wang C.M."/>
            <person name="Zheng Y."/>
            <person name="Sakai Y."/>
            <person name="Cavaletti L."/>
            <person name="Monciardini P."/>
            <person name="Donadio S."/>
        </authorList>
    </citation>
    <scope>NUCLEOTIDE SEQUENCE</scope>
    <source>
        <strain evidence="1">SOSP1-1</strain>
    </source>
</reference>
<organism evidence="1 2">
    <name type="scientific">Ktedonospora formicarum</name>
    <dbReference type="NCBI Taxonomy" id="2778364"/>
    <lineage>
        <taxon>Bacteria</taxon>
        <taxon>Bacillati</taxon>
        <taxon>Chloroflexota</taxon>
        <taxon>Ktedonobacteria</taxon>
        <taxon>Ktedonobacterales</taxon>
        <taxon>Ktedonobacteraceae</taxon>
        <taxon>Ktedonospora</taxon>
    </lineage>
</organism>
<sequence>MNAMWNGAGYTVDTKVDCSKASLSVTTDKHRVESIHAGSFSTFVPQGTKWVEFTAQVGGKEVASGKLPLASHEKVVEENKYSRNLQDRVGAGIALTRGPKGTVRVEASKVWYPYNLLLYKGGKELHADNEGSYPSWSGPEETGSTFSAWFTDWRHNSGYISIKTGALNDGC</sequence>
<evidence type="ECO:0000313" key="1">
    <source>
        <dbReference type="EMBL" id="GHO45884.1"/>
    </source>
</evidence>
<dbReference type="Proteomes" id="UP000612362">
    <property type="component" value="Unassembled WGS sequence"/>
</dbReference>
<accession>A0A8J3HY49</accession>
<gene>
    <name evidence="1" type="ORF">KSX_40470</name>
</gene>
<dbReference type="AlphaFoldDB" id="A0A8J3HY49"/>
<comment type="caution">
    <text evidence="1">The sequence shown here is derived from an EMBL/GenBank/DDBJ whole genome shotgun (WGS) entry which is preliminary data.</text>
</comment>
<protein>
    <submittedName>
        <fullName evidence="1">Uncharacterized protein</fullName>
    </submittedName>
</protein>
<proteinExistence type="predicted"/>